<dbReference type="KEGG" id="dord:106000610"/>
<dbReference type="OrthoDB" id="5984008at2759"/>
<evidence type="ECO:0000256" key="8">
    <source>
        <dbReference type="ARBA" id="ARBA00023136"/>
    </source>
</evidence>
<dbReference type="Gene3D" id="2.10.50.30">
    <property type="entry name" value="GPCR, family 3, nine cysteines domain"/>
    <property type="match status" value="2"/>
</dbReference>
<dbReference type="SUPFAM" id="SSF53822">
    <property type="entry name" value="Periplasmic binding protein-like I"/>
    <property type="match status" value="3"/>
</dbReference>
<evidence type="ECO:0000256" key="1">
    <source>
        <dbReference type="ARBA" id="ARBA00004651"/>
    </source>
</evidence>
<evidence type="ECO:0000256" key="6">
    <source>
        <dbReference type="ARBA" id="ARBA00022989"/>
    </source>
</evidence>
<keyword evidence="6 12" id="KW-1133">Transmembrane helix</keyword>
<dbReference type="Pfam" id="PF07562">
    <property type="entry name" value="NCD3G"/>
    <property type="match status" value="2"/>
</dbReference>
<feature type="transmembrane region" description="Helical" evidence="12">
    <location>
        <begin position="608"/>
        <end position="633"/>
    </location>
</feature>
<dbReference type="PRINTS" id="PR00248">
    <property type="entry name" value="GPCRMGR"/>
</dbReference>
<keyword evidence="10" id="KW-0325">Glycoprotein</keyword>
<reference evidence="15" key="1">
    <citation type="submission" date="2025-08" db="UniProtKB">
        <authorList>
            <consortium name="RefSeq"/>
        </authorList>
    </citation>
    <scope>IDENTIFICATION</scope>
    <source>
        <tissue evidence="15">Kidney</tissue>
    </source>
</reference>
<evidence type="ECO:0000259" key="13">
    <source>
        <dbReference type="PROSITE" id="PS50259"/>
    </source>
</evidence>
<evidence type="ECO:0000256" key="10">
    <source>
        <dbReference type="ARBA" id="ARBA00023180"/>
    </source>
</evidence>
<dbReference type="InterPro" id="IPR017978">
    <property type="entry name" value="GPCR_3_C"/>
</dbReference>
<feature type="domain" description="G-protein coupled receptors family 3 profile" evidence="13">
    <location>
        <begin position="1564"/>
        <end position="1828"/>
    </location>
</feature>
<gene>
    <name evidence="15" type="primary">LOC106000610</name>
</gene>
<keyword evidence="8 12" id="KW-0472">Membrane</keyword>
<evidence type="ECO:0000256" key="12">
    <source>
        <dbReference type="SAM" id="Phobius"/>
    </source>
</evidence>
<dbReference type="InterPro" id="IPR004073">
    <property type="entry name" value="GPCR_3_vmron_rcpt_2"/>
</dbReference>
<dbReference type="GO" id="GO:0004930">
    <property type="term" value="F:G protein-coupled receptor activity"/>
    <property type="evidence" value="ECO:0007669"/>
    <property type="project" value="UniProtKB-KW"/>
</dbReference>
<feature type="transmembrane region" description="Helical" evidence="12">
    <location>
        <begin position="1722"/>
        <end position="1746"/>
    </location>
</feature>
<evidence type="ECO:0000313" key="14">
    <source>
        <dbReference type="Proteomes" id="UP000081671"/>
    </source>
</evidence>
<dbReference type="RefSeq" id="XP_012891347.1">
    <property type="nucleotide sequence ID" value="XM_013035893.1"/>
</dbReference>
<dbReference type="InterPro" id="IPR000337">
    <property type="entry name" value="GPCR_3"/>
</dbReference>
<feature type="transmembrane region" description="Helical" evidence="12">
    <location>
        <begin position="1678"/>
        <end position="1702"/>
    </location>
</feature>
<dbReference type="PANTHER" id="PTHR24061">
    <property type="entry name" value="CALCIUM-SENSING RECEPTOR-RELATED"/>
    <property type="match status" value="1"/>
</dbReference>
<evidence type="ECO:0000256" key="7">
    <source>
        <dbReference type="ARBA" id="ARBA00023040"/>
    </source>
</evidence>
<organism evidence="14 15">
    <name type="scientific">Dipodomys ordii</name>
    <name type="common">Ord's kangaroo rat</name>
    <dbReference type="NCBI Taxonomy" id="10020"/>
    <lineage>
        <taxon>Eukaryota</taxon>
        <taxon>Metazoa</taxon>
        <taxon>Chordata</taxon>
        <taxon>Craniata</taxon>
        <taxon>Vertebrata</taxon>
        <taxon>Euteleostomi</taxon>
        <taxon>Mammalia</taxon>
        <taxon>Eutheria</taxon>
        <taxon>Euarchontoglires</taxon>
        <taxon>Glires</taxon>
        <taxon>Rodentia</taxon>
        <taxon>Castorimorpha</taxon>
        <taxon>Heteromyidae</taxon>
        <taxon>Dipodomyinae</taxon>
        <taxon>Dipodomys</taxon>
    </lineage>
</organism>
<feature type="domain" description="G-protein coupled receptors family 3 profile" evidence="13">
    <location>
        <begin position="608"/>
        <end position="732"/>
    </location>
</feature>
<evidence type="ECO:0000256" key="4">
    <source>
        <dbReference type="ARBA" id="ARBA00022692"/>
    </source>
</evidence>
<accession>A0A1S3GTQ9</accession>
<evidence type="ECO:0000256" key="5">
    <source>
        <dbReference type="ARBA" id="ARBA00022729"/>
    </source>
</evidence>
<protein>
    <submittedName>
        <fullName evidence="15">Uncharacterized protein LOC106000610</fullName>
    </submittedName>
</protein>
<dbReference type="InterPro" id="IPR028082">
    <property type="entry name" value="Peripla_BP_I"/>
</dbReference>
<feature type="transmembrane region" description="Helical" evidence="12">
    <location>
        <begin position="1758"/>
        <end position="1778"/>
    </location>
</feature>
<dbReference type="PRINTS" id="PR01535">
    <property type="entry name" value="VOMERONASL2R"/>
</dbReference>
<feature type="transmembrane region" description="Helical" evidence="12">
    <location>
        <begin position="645"/>
        <end position="666"/>
    </location>
</feature>
<feature type="transmembrane region" description="Helical" evidence="12">
    <location>
        <begin position="1634"/>
        <end position="1658"/>
    </location>
</feature>
<dbReference type="InterPro" id="IPR000068">
    <property type="entry name" value="GPCR_3_Ca_sens_rcpt-rel"/>
</dbReference>
<evidence type="ECO:0000256" key="3">
    <source>
        <dbReference type="ARBA" id="ARBA00022475"/>
    </source>
</evidence>
<dbReference type="FunFam" id="3.40.50.2300:FF:000024">
    <property type="entry name" value="Vomeronasal 2, receptor 73"/>
    <property type="match status" value="2"/>
</dbReference>
<feature type="transmembrane region" description="Helical" evidence="12">
    <location>
        <begin position="1564"/>
        <end position="1589"/>
    </location>
</feature>
<keyword evidence="9" id="KW-0675">Receptor</keyword>
<dbReference type="GeneID" id="106000610"/>
<feature type="transmembrane region" description="Helical" evidence="12">
    <location>
        <begin position="1790"/>
        <end position="1813"/>
    </location>
</feature>
<feature type="transmembrane region" description="Helical" evidence="12">
    <location>
        <begin position="1601"/>
        <end position="1622"/>
    </location>
</feature>
<comment type="subcellular location">
    <subcellularLocation>
        <location evidence="1">Cell membrane</location>
        <topology evidence="1">Multi-pass membrane protein</topology>
    </subcellularLocation>
</comment>
<dbReference type="PANTHER" id="PTHR24061:SF545">
    <property type="entry name" value="VOMERONASAL 2, RECEPTOR 118-RELATED"/>
    <property type="match status" value="1"/>
</dbReference>
<evidence type="ECO:0000256" key="11">
    <source>
        <dbReference type="ARBA" id="ARBA00023224"/>
    </source>
</evidence>
<dbReference type="InParanoid" id="A0A1S3GTQ9"/>
<dbReference type="GO" id="GO:0005886">
    <property type="term" value="C:plasma membrane"/>
    <property type="evidence" value="ECO:0007669"/>
    <property type="project" value="UniProtKB-SubCell"/>
</dbReference>
<dbReference type="Proteomes" id="UP000081671">
    <property type="component" value="Unplaced"/>
</dbReference>
<keyword evidence="7" id="KW-0297">G-protein coupled receptor</keyword>
<dbReference type="PROSITE" id="PS50259">
    <property type="entry name" value="G_PROTEIN_RECEP_F3_4"/>
    <property type="match status" value="2"/>
</dbReference>
<dbReference type="FunFam" id="2.10.50.30:FF:000002">
    <property type="entry name" value="Vomeronasal 2 receptor, h1"/>
    <property type="match status" value="2"/>
</dbReference>
<dbReference type="InterPro" id="IPR038550">
    <property type="entry name" value="GPCR_3_9-Cys_sf"/>
</dbReference>
<evidence type="ECO:0000256" key="9">
    <source>
        <dbReference type="ARBA" id="ARBA00023170"/>
    </source>
</evidence>
<sequence>MFTNFCFDLEVGSQMQSQRAEWALYSSRTVEASQHPQLVSSSEDDRRICTEKSVVRSRGDVVIAGFYPLYSWELLVQSFNDPILQQQNIQINLKKYQLLLTLLLAVEEINKNPHLLPNMTLGFEIYSAHYSGTDLLEDPLIWLSGKNKNSPNYTCRRDSRALAGLTGTSSTSVPIGTLLDLYKLPQFTFGTFDPLLSDHGKFGTVYQMAAKDSYLALAMVSLVLHFGWTWVGLFITEDNYGVWFLSELREEMGKSRVCFAFENMITYNAFIDYSDDLSKYRQLMDSSTNVIIIYGDSKFLLSFIFKFGHILITRKVWVMNSPYDDATIGKRYFLVHSFHASLTFSHHHRNTSLFTNFILTDTLSNNLGNNSLPRSWIQSVYNLLIKSDCRDLGHCSYNATLHWLLRHIFDMTMSEESYNIFNAVYALAHALHQMFLHHMEEPSVHNAQPRAFLSSQLHPFLKKIQFTNPVGDQVVLNEERKLEAEYDIKSFWNFPEGLGQRVKVGEFSPSRPYGQQLILFENLIEWPIGITKTPQSVCTENCGPRFRKASLEGNATCCFACILCPENEISNATDMEQCVRCADHQFANTQGNHCLRKTESFLAYEDPLGLALVCMALCCSALTAAVLGVFIKHQDTPIVKANNRALSYILLISLTCCFLCSLLFLGRPNTSTCILQHTTFAVVFTVAVSTVLAKTITVVLAFTLTDPGRSVRSWLLFGAPNLIIPICTLIQLGKSTQSPSATQHDPRFQIYISHYVETDVLENPLTLLSGKNKNTPNCTCRRDSKVLAVLTGTSSTSVPILTLLDLYKLPQLTYWSFDPLLSDHGQFSAVNQIAAKDSALALAMISLMLPFGWTWKIGVVFIQCHCGLVQGHTFDMAVSQESYNIYTTMYAVAQALHEVLLHHMEEPPAHHEQPRAFLSSQLHPFLKKIQFINPVEDQVILNEGRKLEAEYDIMSFWDFPEDKFVNNSTREEFIPGVSLSTILDEIMVLTHPHLVSSSEDGRGICTGKSVVRSRGDVVIAGFYPLYSWEFFVQSLNDPTLQQQNIQIILKKYQLLLTLLLAVEEINKNPHLLPNMTLGFEIYSAHYSGTDLLEDPLTWLSGKNKNTPNYTCRRDSKAIAALTGTSSTSVPIGTLLDVYKLPQFIFGTFDPLLSDHGKFGTAYQMAAKDTGLALAMVSLMLHFSWTWVGLFITEDNYGVWFLSDLRKEMGKIGVCFAFENMITYNALADYSDDLSMYRQLMDSSTNVIIIYGDSKFLLSFIVKFGHILIIGKVWVMNSPYDDVTIGKRYFLIHSFHASLTFSHHHRNTAGFTNFILTETFSKNSGDNSLPRSWIQSVYCILIKSDCRDLGHCSYNATLHWLLRYIFDMTMSDESYNIYNAVYAMAYALHQMLLYHMEEPRVHSGQPRALLSLQLHPFLKKIQFTNPVGDQVVLNEERKLEAEYDIKSFWNFPEGLGQRVKVGEFSPFRPHGQQLILFEYLIEWPIGITKTPQSVCTESCGPGFRKASLEGNATCCFDCILCPENEISNATDMEQCVRCADHQFANTQKNHCLLKTESFLAYEDPLGLVLVCTAICCSVLTAAVLGVFIKHQDTPIVKASNRALSYILLISLTCCFLCSLLFLGRPHAASCILQHTTFAVVFTVAVSTVLAKTITVVLAFTLTAPGRSMRQWLVSRAPNLIIPICTLIQVTLCSLWLGISPPFIDTDAHSEYGHVIILCNKGSLTAFYCVLGYLSALAMASFTVAFLVRNLPDTFNEAKFLTFSMLVFCSVWLTFLPVYHSAKGKVMVAVEVFTILASSGGLLGCIFAPKCYIILIRPERNSLHRFREQPPGGNKS</sequence>
<keyword evidence="5" id="KW-0732">Signal</keyword>
<name>A0A1S3GTQ9_DIPOR</name>
<dbReference type="CDD" id="cd15283">
    <property type="entry name" value="7tmC_V2R_pheromone"/>
    <property type="match status" value="1"/>
</dbReference>
<dbReference type="CDD" id="cd06365">
    <property type="entry name" value="PBP1_pheromone_receptor"/>
    <property type="match status" value="2"/>
</dbReference>
<comment type="similarity">
    <text evidence="2">Belongs to the G-protein coupled receptor 3 family.</text>
</comment>
<feature type="transmembrane region" description="Helical" evidence="12">
    <location>
        <begin position="714"/>
        <end position="733"/>
    </location>
</feature>
<keyword evidence="14" id="KW-1185">Reference proteome</keyword>
<keyword evidence="4 12" id="KW-0812">Transmembrane</keyword>
<dbReference type="Pfam" id="PF01094">
    <property type="entry name" value="ANF_receptor"/>
    <property type="match status" value="3"/>
</dbReference>
<dbReference type="Pfam" id="PF00003">
    <property type="entry name" value="7tm_3"/>
    <property type="match status" value="2"/>
</dbReference>
<feature type="transmembrane region" description="Helical" evidence="12">
    <location>
        <begin position="678"/>
        <end position="702"/>
    </location>
</feature>
<dbReference type="Gene3D" id="3.40.50.2300">
    <property type="match status" value="5"/>
</dbReference>
<evidence type="ECO:0000256" key="2">
    <source>
        <dbReference type="ARBA" id="ARBA00007242"/>
    </source>
</evidence>
<proteinExistence type="inferred from homology"/>
<dbReference type="InterPro" id="IPR011500">
    <property type="entry name" value="GPCR_3_9-Cys_dom"/>
</dbReference>
<keyword evidence="11" id="KW-0807">Transducer</keyword>
<keyword evidence="3" id="KW-1003">Cell membrane</keyword>
<dbReference type="InterPro" id="IPR001828">
    <property type="entry name" value="ANF_lig-bd_rcpt"/>
</dbReference>
<evidence type="ECO:0000313" key="15">
    <source>
        <dbReference type="RefSeq" id="XP_012891347.1"/>
    </source>
</evidence>